<dbReference type="CDD" id="cd22533">
    <property type="entry name" value="KH-II_YlqC-like"/>
    <property type="match status" value="1"/>
</dbReference>
<dbReference type="Pfam" id="PF13083">
    <property type="entry name" value="KH_KhpA-B"/>
    <property type="match status" value="1"/>
</dbReference>
<dbReference type="GO" id="GO:0071555">
    <property type="term" value="P:cell wall organization"/>
    <property type="evidence" value="ECO:0007669"/>
    <property type="project" value="UniProtKB-KW"/>
</dbReference>
<protein>
    <recommendedName>
        <fullName evidence="3">RNA-binding protein KhpA</fullName>
    </recommendedName>
    <alternativeName>
        <fullName evidence="3">KH-domain protein A</fullName>
    </alternativeName>
</protein>
<comment type="subunit">
    <text evidence="3">Forms a complex with KhpB.</text>
</comment>
<dbReference type="InterPro" id="IPR009019">
    <property type="entry name" value="KH_sf_prok-type"/>
</dbReference>
<name>A0A317JST7_9BACT</name>
<comment type="similarity">
    <text evidence="3">Belongs to the KhpA RNA-binding protein family.</text>
</comment>
<reference evidence="4 5" key="1">
    <citation type="submission" date="2018-02" db="EMBL/GenBank/DDBJ databases">
        <title>Genomic Reconstructions from Amazon Rainforest and Pasture Soil Reveal Novel Insights into the Physiology of Candidate Phyla in Tropical Sites.</title>
        <authorList>
            <person name="Kroeger M.E."/>
            <person name="Delmont T."/>
            <person name="Eren A.M."/>
            <person name="Guo J."/>
            <person name="Meyer K.M."/>
            <person name="Khan K."/>
            <person name="Rodrigues J.L.M."/>
            <person name="Bohannan B.J.M."/>
            <person name="Tringe S."/>
            <person name="Borges C.D."/>
            <person name="Tiedje J."/>
            <person name="Tsai S.M."/>
            <person name="Nusslein K."/>
        </authorList>
    </citation>
    <scope>NUCLEOTIDE SEQUENCE [LARGE SCALE GENOMIC DNA]</scope>
    <source>
        <strain evidence="4">Amazon FNV 2010 28 9</strain>
    </source>
</reference>
<dbReference type="GO" id="GO:0008360">
    <property type="term" value="P:regulation of cell shape"/>
    <property type="evidence" value="ECO:0007669"/>
    <property type="project" value="UniProtKB-KW"/>
</dbReference>
<keyword evidence="2 3" id="KW-0694">RNA-binding</keyword>
<evidence type="ECO:0000256" key="3">
    <source>
        <dbReference type="HAMAP-Rule" id="MF_00088"/>
    </source>
</evidence>
<dbReference type="AlphaFoldDB" id="A0A317JST7"/>
<dbReference type="GO" id="GO:0005737">
    <property type="term" value="C:cytoplasm"/>
    <property type="evidence" value="ECO:0007669"/>
    <property type="project" value="UniProtKB-SubCell"/>
</dbReference>
<dbReference type="PROSITE" id="PS50084">
    <property type="entry name" value="KH_TYPE_1"/>
    <property type="match status" value="1"/>
</dbReference>
<dbReference type="EMBL" id="PSRQ01000053">
    <property type="protein sequence ID" value="PWU22895.1"/>
    <property type="molecule type" value="Genomic_DNA"/>
</dbReference>
<dbReference type="PANTHER" id="PTHR34654:SF1">
    <property type="entry name" value="RNA-BINDING PROTEIN KHPA"/>
    <property type="match status" value="1"/>
</dbReference>
<comment type="caution">
    <text evidence="4">The sequence shown here is derived from an EMBL/GenBank/DDBJ whole genome shotgun (WGS) entry which is preliminary data.</text>
</comment>
<dbReference type="InterPro" id="IPR020627">
    <property type="entry name" value="KhpA"/>
</dbReference>
<proteinExistence type="inferred from homology"/>
<keyword evidence="1 3" id="KW-0963">Cytoplasm</keyword>
<gene>
    <name evidence="3" type="primary">khpA</name>
    <name evidence="4" type="ORF">C5B42_04905</name>
</gene>
<dbReference type="InterPro" id="IPR015946">
    <property type="entry name" value="KH_dom-like_a/b"/>
</dbReference>
<dbReference type="Proteomes" id="UP000246104">
    <property type="component" value="Unassembled WGS sequence"/>
</dbReference>
<comment type="subcellular location">
    <subcellularLocation>
        <location evidence="3">Cytoplasm</location>
    </subcellularLocation>
</comment>
<accession>A0A317JST7</accession>
<sequence length="84" mass="9346">MKNLLEFILIHLVDNPDQVSIDVHEDGDMDIYTIHVASEDMGKVIGKQGKVINALRTVARVRAIKENKHIMVNIADEAPQAVEA</sequence>
<evidence type="ECO:0000313" key="5">
    <source>
        <dbReference type="Proteomes" id="UP000246104"/>
    </source>
</evidence>
<dbReference type="Gene3D" id="3.30.300.20">
    <property type="match status" value="1"/>
</dbReference>
<dbReference type="GO" id="GO:0003723">
    <property type="term" value="F:RNA binding"/>
    <property type="evidence" value="ECO:0007669"/>
    <property type="project" value="UniProtKB-UniRule"/>
</dbReference>
<dbReference type="HAMAP" id="MF_00088">
    <property type="entry name" value="KhpA"/>
    <property type="match status" value="1"/>
</dbReference>
<dbReference type="GO" id="GO:0009252">
    <property type="term" value="P:peptidoglycan biosynthetic process"/>
    <property type="evidence" value="ECO:0007669"/>
    <property type="project" value="UniProtKB-UniRule"/>
</dbReference>
<keyword evidence="3" id="KW-0133">Cell shape</keyword>
<keyword evidence="3" id="KW-0961">Cell wall biogenesis/degradation</keyword>
<dbReference type="PANTHER" id="PTHR34654">
    <property type="entry name" value="UPF0109 PROTEIN SCO5592"/>
    <property type="match status" value="1"/>
</dbReference>
<evidence type="ECO:0000256" key="2">
    <source>
        <dbReference type="ARBA" id="ARBA00022884"/>
    </source>
</evidence>
<keyword evidence="3" id="KW-0143">Chaperone</keyword>
<evidence type="ECO:0000256" key="1">
    <source>
        <dbReference type="ARBA" id="ARBA00022490"/>
    </source>
</evidence>
<dbReference type="SUPFAM" id="SSF54814">
    <property type="entry name" value="Prokaryotic type KH domain (KH-domain type II)"/>
    <property type="match status" value="1"/>
</dbReference>
<comment type="function">
    <text evidence="3">A probable RNA chaperone. Forms a complex with KhpB which binds to cellular RNA and controls its expression. Plays a role in peptidoglycan (PG) homeostasis and cell length regulation.</text>
</comment>
<organism evidence="4 5">
    <name type="scientific">Candidatus Cerribacteria bacterium 'Amazon FNV 2010 28 9'</name>
    <dbReference type="NCBI Taxonomy" id="2081795"/>
    <lineage>
        <taxon>Bacteria</taxon>
        <taxon>Candidatus Cerribacteria</taxon>
    </lineage>
</organism>
<evidence type="ECO:0000313" key="4">
    <source>
        <dbReference type="EMBL" id="PWU22895.1"/>
    </source>
</evidence>